<feature type="compositionally biased region" description="Polar residues" evidence="1">
    <location>
        <begin position="1"/>
        <end position="13"/>
    </location>
</feature>
<feature type="non-terminal residue" evidence="2">
    <location>
        <position position="33"/>
    </location>
</feature>
<sequence length="33" mass="3702">LGSCWSTNVTGPPSRTRRWTLKPCLDRDSPGRT</sequence>
<evidence type="ECO:0000313" key="2">
    <source>
        <dbReference type="EMBL" id="SVA88011.1"/>
    </source>
</evidence>
<gene>
    <name evidence="2" type="ORF">METZ01_LOCUS140865</name>
</gene>
<protein>
    <submittedName>
        <fullName evidence="2">Uncharacterized protein</fullName>
    </submittedName>
</protein>
<accession>A0A381ZG95</accession>
<feature type="compositionally biased region" description="Basic and acidic residues" evidence="1">
    <location>
        <begin position="24"/>
        <end position="33"/>
    </location>
</feature>
<dbReference type="AlphaFoldDB" id="A0A381ZG95"/>
<feature type="non-terminal residue" evidence="2">
    <location>
        <position position="1"/>
    </location>
</feature>
<organism evidence="2">
    <name type="scientific">marine metagenome</name>
    <dbReference type="NCBI Taxonomy" id="408172"/>
    <lineage>
        <taxon>unclassified sequences</taxon>
        <taxon>metagenomes</taxon>
        <taxon>ecological metagenomes</taxon>
    </lineage>
</organism>
<name>A0A381ZG95_9ZZZZ</name>
<feature type="region of interest" description="Disordered" evidence="1">
    <location>
        <begin position="1"/>
        <end position="33"/>
    </location>
</feature>
<evidence type="ECO:0000256" key="1">
    <source>
        <dbReference type="SAM" id="MobiDB-lite"/>
    </source>
</evidence>
<reference evidence="2" key="1">
    <citation type="submission" date="2018-05" db="EMBL/GenBank/DDBJ databases">
        <authorList>
            <person name="Lanie J.A."/>
            <person name="Ng W.-L."/>
            <person name="Kazmierczak K.M."/>
            <person name="Andrzejewski T.M."/>
            <person name="Davidsen T.M."/>
            <person name="Wayne K.J."/>
            <person name="Tettelin H."/>
            <person name="Glass J.I."/>
            <person name="Rusch D."/>
            <person name="Podicherti R."/>
            <person name="Tsui H.-C.T."/>
            <person name="Winkler M.E."/>
        </authorList>
    </citation>
    <scope>NUCLEOTIDE SEQUENCE</scope>
</reference>
<proteinExistence type="predicted"/>
<dbReference type="EMBL" id="UINC01021124">
    <property type="protein sequence ID" value="SVA88011.1"/>
    <property type="molecule type" value="Genomic_DNA"/>
</dbReference>